<dbReference type="PANTHER" id="PTHR23235:SF120">
    <property type="entry name" value="KRUPPEL-LIKE FACTOR 15"/>
    <property type="match status" value="1"/>
</dbReference>
<dbReference type="InterPro" id="IPR013087">
    <property type="entry name" value="Znf_C2H2_type"/>
</dbReference>
<organism evidence="7 8">
    <name type="scientific">Linnemannia elongata AG-77</name>
    <dbReference type="NCBI Taxonomy" id="1314771"/>
    <lineage>
        <taxon>Eukaryota</taxon>
        <taxon>Fungi</taxon>
        <taxon>Fungi incertae sedis</taxon>
        <taxon>Mucoromycota</taxon>
        <taxon>Mortierellomycotina</taxon>
        <taxon>Mortierellomycetes</taxon>
        <taxon>Mortierellales</taxon>
        <taxon>Mortierellaceae</taxon>
        <taxon>Linnemannia</taxon>
    </lineage>
</organism>
<dbReference type="GO" id="GO:0000978">
    <property type="term" value="F:RNA polymerase II cis-regulatory region sequence-specific DNA binding"/>
    <property type="evidence" value="ECO:0007669"/>
    <property type="project" value="TreeGrafter"/>
</dbReference>
<dbReference type="InterPro" id="IPR036236">
    <property type="entry name" value="Znf_C2H2_sf"/>
</dbReference>
<evidence type="ECO:0000256" key="2">
    <source>
        <dbReference type="ARBA" id="ARBA00022737"/>
    </source>
</evidence>
<dbReference type="SUPFAM" id="SSF57667">
    <property type="entry name" value="beta-beta-alpha zinc fingers"/>
    <property type="match status" value="1"/>
</dbReference>
<dbReference type="Gene3D" id="3.30.160.60">
    <property type="entry name" value="Classic Zinc Finger"/>
    <property type="match status" value="2"/>
</dbReference>
<dbReference type="PANTHER" id="PTHR23235">
    <property type="entry name" value="KRUEPPEL-LIKE TRANSCRIPTION FACTOR"/>
    <property type="match status" value="1"/>
</dbReference>
<dbReference type="PROSITE" id="PS00028">
    <property type="entry name" value="ZINC_FINGER_C2H2_1"/>
    <property type="match status" value="1"/>
</dbReference>
<evidence type="ECO:0000313" key="7">
    <source>
        <dbReference type="EMBL" id="OAQ30599.1"/>
    </source>
</evidence>
<dbReference type="GO" id="GO:0008270">
    <property type="term" value="F:zinc ion binding"/>
    <property type="evidence" value="ECO:0007669"/>
    <property type="project" value="UniProtKB-KW"/>
</dbReference>
<reference evidence="7 8" key="1">
    <citation type="submission" date="2016-05" db="EMBL/GenBank/DDBJ databases">
        <title>Genome sequencing reveals origins of a unique bacterial endosymbiosis in the earliest lineages of terrestrial Fungi.</title>
        <authorList>
            <consortium name="DOE Joint Genome Institute"/>
            <person name="Uehling J."/>
            <person name="Gryganskyi A."/>
            <person name="Hameed K."/>
            <person name="Tschaplinski T."/>
            <person name="Misztal P."/>
            <person name="Wu S."/>
            <person name="Desiro A."/>
            <person name="Vande Pol N."/>
            <person name="Du Z.-Y."/>
            <person name="Zienkiewicz A."/>
            <person name="Zienkiewicz K."/>
            <person name="Morin E."/>
            <person name="Tisserant E."/>
            <person name="Splivallo R."/>
            <person name="Hainaut M."/>
            <person name="Henrissat B."/>
            <person name="Ohm R."/>
            <person name="Kuo A."/>
            <person name="Yan J."/>
            <person name="Lipzen A."/>
            <person name="Nolan M."/>
            <person name="Labutti K."/>
            <person name="Barry K."/>
            <person name="Goldstein A."/>
            <person name="Labbe J."/>
            <person name="Schadt C."/>
            <person name="Tuskan G."/>
            <person name="Grigoriev I."/>
            <person name="Martin F."/>
            <person name="Vilgalys R."/>
            <person name="Bonito G."/>
        </authorList>
    </citation>
    <scope>NUCLEOTIDE SEQUENCE [LARGE SCALE GENOMIC DNA]</scope>
    <source>
        <strain evidence="7 8">AG-77</strain>
    </source>
</reference>
<gene>
    <name evidence="7" type="ORF">K457DRAFT_54576</name>
</gene>
<evidence type="ECO:0000256" key="1">
    <source>
        <dbReference type="ARBA" id="ARBA00022723"/>
    </source>
</evidence>
<dbReference type="OrthoDB" id="8922241at2759"/>
<feature type="non-terminal residue" evidence="7">
    <location>
        <position position="1"/>
    </location>
</feature>
<keyword evidence="2" id="KW-0677">Repeat</keyword>
<sequence>CAWTGCDQDFERHHNCKAHYSTHTGERHFKCDHPGCLSKSFRQKGDLTRHMRIHTNERPYACGGADLGCEMAYGRCDQKTKH</sequence>
<feature type="non-terminal residue" evidence="7">
    <location>
        <position position="82"/>
    </location>
</feature>
<dbReference type="GO" id="GO:0000981">
    <property type="term" value="F:DNA-binding transcription factor activity, RNA polymerase II-specific"/>
    <property type="evidence" value="ECO:0007669"/>
    <property type="project" value="TreeGrafter"/>
</dbReference>
<dbReference type="STRING" id="1314771.A0A197K2B4"/>
<evidence type="ECO:0000259" key="6">
    <source>
        <dbReference type="PROSITE" id="PS50157"/>
    </source>
</evidence>
<feature type="domain" description="C2H2-type" evidence="6">
    <location>
        <begin position="1"/>
        <end position="28"/>
    </location>
</feature>
<protein>
    <recommendedName>
        <fullName evidence="6">C2H2-type domain-containing protein</fullName>
    </recommendedName>
</protein>
<keyword evidence="8" id="KW-1185">Reference proteome</keyword>
<proteinExistence type="predicted"/>
<dbReference type="EMBL" id="KV442034">
    <property type="protein sequence ID" value="OAQ30599.1"/>
    <property type="molecule type" value="Genomic_DNA"/>
</dbReference>
<evidence type="ECO:0000313" key="8">
    <source>
        <dbReference type="Proteomes" id="UP000078512"/>
    </source>
</evidence>
<dbReference type="SMART" id="SM00355">
    <property type="entry name" value="ZnF_C2H2"/>
    <property type="match status" value="2"/>
</dbReference>
<evidence type="ECO:0000256" key="5">
    <source>
        <dbReference type="PROSITE-ProRule" id="PRU00042"/>
    </source>
</evidence>
<dbReference type="FunFam" id="3.30.160.60:FF:000125">
    <property type="entry name" value="Putative zinc finger protein 143"/>
    <property type="match status" value="1"/>
</dbReference>
<evidence type="ECO:0000256" key="3">
    <source>
        <dbReference type="ARBA" id="ARBA00022771"/>
    </source>
</evidence>
<dbReference type="Proteomes" id="UP000078512">
    <property type="component" value="Unassembled WGS sequence"/>
</dbReference>
<accession>A0A197K2B4</accession>
<dbReference type="PROSITE" id="PS50157">
    <property type="entry name" value="ZINC_FINGER_C2H2_2"/>
    <property type="match status" value="2"/>
</dbReference>
<keyword evidence="4" id="KW-0862">Zinc</keyword>
<dbReference type="AlphaFoldDB" id="A0A197K2B4"/>
<name>A0A197K2B4_9FUNG</name>
<keyword evidence="3 5" id="KW-0863">Zinc-finger</keyword>
<feature type="domain" description="C2H2-type" evidence="6">
    <location>
        <begin position="29"/>
        <end position="59"/>
    </location>
</feature>
<keyword evidence="1" id="KW-0479">Metal-binding</keyword>
<evidence type="ECO:0000256" key="4">
    <source>
        <dbReference type="ARBA" id="ARBA00022833"/>
    </source>
</evidence>